<dbReference type="HAMAP" id="MF_00022">
    <property type="entry name" value="Glu_tRNA_synth_type1"/>
    <property type="match status" value="1"/>
</dbReference>
<dbReference type="EC" id="6.1.1.17" evidence="2"/>
<organism evidence="12 13">
    <name type="scientific">Candidatus Sungbacteria bacterium RIFCSPHIGHO2_02_FULL_52_23</name>
    <dbReference type="NCBI Taxonomy" id="1802274"/>
    <lineage>
        <taxon>Bacteria</taxon>
        <taxon>Candidatus Sungiibacteriota</taxon>
    </lineage>
</organism>
<comment type="similarity">
    <text evidence="1">Belongs to the class-I aminoacyl-tRNA synthetase family. Glutamate--tRNA ligase type 1 subfamily.</text>
</comment>
<evidence type="ECO:0000256" key="8">
    <source>
        <dbReference type="ARBA" id="ARBA00030865"/>
    </source>
</evidence>
<dbReference type="PRINTS" id="PR00987">
    <property type="entry name" value="TRNASYNTHGLU"/>
</dbReference>
<gene>
    <name evidence="12" type="ORF">A3J58_02935</name>
</gene>
<accession>A0A1G2KSV4</accession>
<evidence type="ECO:0000313" key="13">
    <source>
        <dbReference type="Proteomes" id="UP000178510"/>
    </source>
</evidence>
<evidence type="ECO:0000256" key="6">
    <source>
        <dbReference type="ARBA" id="ARBA00022917"/>
    </source>
</evidence>
<dbReference type="PANTHER" id="PTHR43311">
    <property type="entry name" value="GLUTAMATE--TRNA LIGASE"/>
    <property type="match status" value="1"/>
</dbReference>
<dbReference type="STRING" id="1802274.A3J58_02935"/>
<dbReference type="GO" id="GO:0000049">
    <property type="term" value="F:tRNA binding"/>
    <property type="evidence" value="ECO:0007669"/>
    <property type="project" value="InterPro"/>
</dbReference>
<dbReference type="Pfam" id="PF19269">
    <property type="entry name" value="Anticodon_2"/>
    <property type="match status" value="1"/>
</dbReference>
<dbReference type="InterPro" id="IPR020058">
    <property type="entry name" value="Glu/Gln-tRNA-synth_Ib_cat-dom"/>
</dbReference>
<dbReference type="InterPro" id="IPR001412">
    <property type="entry name" value="aa-tRNA-synth_I_CS"/>
</dbReference>
<dbReference type="InterPro" id="IPR049940">
    <property type="entry name" value="GluQ/Sye"/>
</dbReference>
<keyword evidence="6 9" id="KW-0648">Protein biosynthesis</keyword>
<keyword evidence="3 9" id="KW-0436">Ligase</keyword>
<dbReference type="AlphaFoldDB" id="A0A1G2KSV4"/>
<evidence type="ECO:0000256" key="9">
    <source>
        <dbReference type="RuleBase" id="RU363037"/>
    </source>
</evidence>
<evidence type="ECO:0000313" key="12">
    <source>
        <dbReference type="EMBL" id="OHA02545.1"/>
    </source>
</evidence>
<dbReference type="CDD" id="cd00808">
    <property type="entry name" value="GluRS_core"/>
    <property type="match status" value="1"/>
</dbReference>
<dbReference type="GO" id="GO:0004818">
    <property type="term" value="F:glutamate-tRNA ligase activity"/>
    <property type="evidence" value="ECO:0007669"/>
    <property type="project" value="UniProtKB-EC"/>
</dbReference>
<dbReference type="GO" id="GO:0008270">
    <property type="term" value="F:zinc ion binding"/>
    <property type="evidence" value="ECO:0007669"/>
    <property type="project" value="InterPro"/>
</dbReference>
<dbReference type="SUPFAM" id="SSF52374">
    <property type="entry name" value="Nucleotidylyl transferase"/>
    <property type="match status" value="1"/>
</dbReference>
<dbReference type="InterPro" id="IPR000924">
    <property type="entry name" value="Glu/Gln-tRNA-synth"/>
</dbReference>
<dbReference type="NCBIfam" id="TIGR00464">
    <property type="entry name" value="gltX_bact"/>
    <property type="match status" value="1"/>
</dbReference>
<dbReference type="InterPro" id="IPR014729">
    <property type="entry name" value="Rossmann-like_a/b/a_fold"/>
</dbReference>
<dbReference type="PANTHER" id="PTHR43311:SF2">
    <property type="entry name" value="GLUTAMATE--TRNA LIGASE, MITOCHONDRIAL-RELATED"/>
    <property type="match status" value="1"/>
</dbReference>
<dbReference type="GO" id="GO:0006424">
    <property type="term" value="P:glutamyl-tRNA aminoacylation"/>
    <property type="evidence" value="ECO:0007669"/>
    <property type="project" value="InterPro"/>
</dbReference>
<dbReference type="Gene3D" id="3.40.50.620">
    <property type="entry name" value="HUPs"/>
    <property type="match status" value="1"/>
</dbReference>
<evidence type="ECO:0000256" key="3">
    <source>
        <dbReference type="ARBA" id="ARBA00022598"/>
    </source>
</evidence>
<dbReference type="FunFam" id="3.40.50.620:FF:000045">
    <property type="entry name" value="Glutamate--tRNA ligase, mitochondrial"/>
    <property type="match status" value="1"/>
</dbReference>
<reference evidence="12 13" key="1">
    <citation type="journal article" date="2016" name="Nat. Commun.">
        <title>Thousands of microbial genomes shed light on interconnected biogeochemical processes in an aquifer system.</title>
        <authorList>
            <person name="Anantharaman K."/>
            <person name="Brown C.T."/>
            <person name="Hug L.A."/>
            <person name="Sharon I."/>
            <person name="Castelle C.J."/>
            <person name="Probst A.J."/>
            <person name="Thomas B.C."/>
            <person name="Singh A."/>
            <person name="Wilkins M.J."/>
            <person name="Karaoz U."/>
            <person name="Brodie E.L."/>
            <person name="Williams K.H."/>
            <person name="Hubbard S.S."/>
            <person name="Banfield J.F."/>
        </authorList>
    </citation>
    <scope>NUCLEOTIDE SEQUENCE [LARGE SCALE GENOMIC DNA]</scope>
</reference>
<name>A0A1G2KSV4_9BACT</name>
<keyword evidence="4 9" id="KW-0547">Nucleotide-binding</keyword>
<dbReference type="InterPro" id="IPR045462">
    <property type="entry name" value="aa-tRNA-synth_I_cd-bd"/>
</dbReference>
<keyword evidence="7 9" id="KW-0030">Aminoacyl-tRNA synthetase</keyword>
<sequence length="413" mass="47290">MSGIRVRIAPSPTGNLHIGTARAALFNYLFAKNQGGTFVLRIEDTDLERSDKKYEQNIFDGLRWLGIDPDEGPEQGGSYGAYRQSERTDNYERYLRELLKDGKAFYCFHSEADLEEEGKRLLHEKKAPIHACVYRDLSLAEAEERIKSGASDYIVRFKTPAGRQIAFTDLIRGELSFASDLIGDFSIARSLRDPLYHFAVVVDDCEMKISHVIRGEDHIANTPKHILLGEALGFLIPHYAHLPLILGPDRSKLSKRHGATSVIEYKEQGYLPEALFNFMALLGWSPGQDREILSREELISEFSLERVQKSGAIFDFQKLDWMNGEYIRKKSLIELTELCKPYLSQHSHILENVRMLDGSMHDDYLKKIVALEQPRLKKLSEIADRVDYFFRAPDYDPELLRWKQMTPDATKAG</sequence>
<evidence type="ECO:0000259" key="10">
    <source>
        <dbReference type="Pfam" id="PF00749"/>
    </source>
</evidence>
<dbReference type="SUPFAM" id="SSF48163">
    <property type="entry name" value="An anticodon-binding domain of class I aminoacyl-tRNA synthetases"/>
    <property type="match status" value="1"/>
</dbReference>
<keyword evidence="5 9" id="KW-0067">ATP-binding</keyword>
<proteinExistence type="inferred from homology"/>
<evidence type="ECO:0000256" key="2">
    <source>
        <dbReference type="ARBA" id="ARBA00012835"/>
    </source>
</evidence>
<feature type="domain" description="Aminoacyl-tRNA synthetase class I anticodon-binding" evidence="11">
    <location>
        <begin position="334"/>
        <end position="408"/>
    </location>
</feature>
<feature type="domain" description="Glutamyl/glutaminyl-tRNA synthetase class Ib catalytic" evidence="10">
    <location>
        <begin position="4"/>
        <end position="321"/>
    </location>
</feature>
<evidence type="ECO:0000256" key="7">
    <source>
        <dbReference type="ARBA" id="ARBA00023146"/>
    </source>
</evidence>
<dbReference type="Proteomes" id="UP000178510">
    <property type="component" value="Unassembled WGS sequence"/>
</dbReference>
<comment type="caution">
    <text evidence="12">The sequence shown here is derived from an EMBL/GenBank/DDBJ whole genome shotgun (WGS) entry which is preliminary data.</text>
</comment>
<evidence type="ECO:0000256" key="1">
    <source>
        <dbReference type="ARBA" id="ARBA00007894"/>
    </source>
</evidence>
<dbReference type="InterPro" id="IPR008925">
    <property type="entry name" value="aa_tRNA-synth_I_cd-bd_sf"/>
</dbReference>
<protein>
    <recommendedName>
        <fullName evidence="2">glutamate--tRNA ligase</fullName>
        <ecNumber evidence="2">6.1.1.17</ecNumber>
    </recommendedName>
    <alternativeName>
        <fullName evidence="8">Glutamyl-tRNA synthetase</fullName>
    </alternativeName>
</protein>
<dbReference type="InterPro" id="IPR033910">
    <property type="entry name" value="GluRS_core"/>
</dbReference>
<evidence type="ECO:0000259" key="11">
    <source>
        <dbReference type="Pfam" id="PF19269"/>
    </source>
</evidence>
<dbReference type="EMBL" id="MHQM01000042">
    <property type="protein sequence ID" value="OHA02545.1"/>
    <property type="molecule type" value="Genomic_DNA"/>
</dbReference>
<evidence type="ECO:0000256" key="4">
    <source>
        <dbReference type="ARBA" id="ARBA00022741"/>
    </source>
</evidence>
<feature type="non-terminal residue" evidence="12">
    <location>
        <position position="413"/>
    </location>
</feature>
<dbReference type="InterPro" id="IPR004527">
    <property type="entry name" value="Glu-tRNA-ligase_bac/mito"/>
</dbReference>
<dbReference type="GO" id="GO:0005829">
    <property type="term" value="C:cytosol"/>
    <property type="evidence" value="ECO:0007669"/>
    <property type="project" value="TreeGrafter"/>
</dbReference>
<evidence type="ECO:0000256" key="5">
    <source>
        <dbReference type="ARBA" id="ARBA00022840"/>
    </source>
</evidence>
<dbReference type="PROSITE" id="PS00178">
    <property type="entry name" value="AA_TRNA_LIGASE_I"/>
    <property type="match status" value="1"/>
</dbReference>
<dbReference type="Pfam" id="PF00749">
    <property type="entry name" value="tRNA-synt_1c"/>
    <property type="match status" value="1"/>
</dbReference>
<dbReference type="GO" id="GO:0005524">
    <property type="term" value="F:ATP binding"/>
    <property type="evidence" value="ECO:0007669"/>
    <property type="project" value="UniProtKB-KW"/>
</dbReference>